<keyword evidence="5 6" id="KW-0472">Membrane</keyword>
<comment type="subcellular location">
    <subcellularLocation>
        <location evidence="1">Cell membrane</location>
        <topology evidence="1">Multi-pass membrane protein</topology>
    </subcellularLocation>
</comment>
<gene>
    <name evidence="8" type="ORF">CLVI_17400</name>
</gene>
<protein>
    <submittedName>
        <fullName evidence="8">FtsX-like permease family protein</fullName>
    </submittedName>
</protein>
<name>A0A2T0BES5_9CLOT</name>
<reference evidence="8 9" key="1">
    <citation type="submission" date="2018-03" db="EMBL/GenBank/DDBJ databases">
        <title>Genome sequence of Clostridium vincentii DSM 10228.</title>
        <authorList>
            <person name="Poehlein A."/>
            <person name="Daniel R."/>
        </authorList>
    </citation>
    <scope>NUCLEOTIDE SEQUENCE [LARGE SCALE GENOMIC DNA]</scope>
    <source>
        <strain evidence="8 9">DSM 10228</strain>
    </source>
</reference>
<dbReference type="RefSeq" id="WP_106059719.1">
    <property type="nucleotide sequence ID" value="NZ_PVXQ01000016.1"/>
</dbReference>
<feature type="transmembrane region" description="Helical" evidence="6">
    <location>
        <begin position="371"/>
        <end position="390"/>
    </location>
</feature>
<accession>A0A2T0BES5</accession>
<keyword evidence="3 6" id="KW-0812">Transmembrane</keyword>
<dbReference type="Proteomes" id="UP000239471">
    <property type="component" value="Unassembled WGS sequence"/>
</dbReference>
<evidence type="ECO:0000313" key="8">
    <source>
        <dbReference type="EMBL" id="PRR82400.1"/>
    </source>
</evidence>
<evidence type="ECO:0000256" key="3">
    <source>
        <dbReference type="ARBA" id="ARBA00022692"/>
    </source>
</evidence>
<evidence type="ECO:0000256" key="5">
    <source>
        <dbReference type="ARBA" id="ARBA00023136"/>
    </source>
</evidence>
<feature type="transmembrane region" description="Helical" evidence="6">
    <location>
        <begin position="734"/>
        <end position="762"/>
    </location>
</feature>
<dbReference type="Pfam" id="PF02687">
    <property type="entry name" value="FtsX"/>
    <property type="match status" value="2"/>
</dbReference>
<feature type="transmembrane region" description="Helical" evidence="6">
    <location>
        <begin position="774"/>
        <end position="793"/>
    </location>
</feature>
<dbReference type="AlphaFoldDB" id="A0A2T0BES5"/>
<feature type="transmembrane region" description="Helical" evidence="6">
    <location>
        <begin position="279"/>
        <end position="307"/>
    </location>
</feature>
<feature type="transmembrane region" description="Helical" evidence="6">
    <location>
        <begin position="396"/>
        <end position="414"/>
    </location>
</feature>
<dbReference type="OrthoDB" id="2425574at2"/>
<evidence type="ECO:0000256" key="6">
    <source>
        <dbReference type="SAM" id="Phobius"/>
    </source>
</evidence>
<keyword evidence="4 6" id="KW-1133">Transmembrane helix</keyword>
<dbReference type="PANTHER" id="PTHR30287:SF2">
    <property type="entry name" value="BLL1001 PROTEIN"/>
    <property type="match status" value="1"/>
</dbReference>
<feature type="transmembrane region" description="Helical" evidence="6">
    <location>
        <begin position="237"/>
        <end position="258"/>
    </location>
</feature>
<sequence>MIKSLKQVSFKFIKANKSITISCITAIAVSIFLITFLMNFSINSENKLKDQTREQFGNFELQIGYDNNVNKDITTSFINNVNSIEGIEKTSSALLKNIEIQGVWIYTLGLEVDELSKSKYKYSSNLNDNNIIINEVLADSLGLSTGDKVDISGREKIVEEIFDDGMNASSPLNMIIMDRKALKEILNTNNEATFIMIKVDGDISSIANEISNLDEGLRVESFEENEFVKENVNTLKYFVIFLAVLVFAMCGIFIVSNLQEYIYKYTKQFALIKAMGGSSFQVFSILIIQTLIMNILGIIAGIGLTFLTVKLFLDSFKFYILPIVLIAALGFIIIQVILLIPGIKTAMILPVKAIAANEKINIKNSKRFSKVSIVIIIIGLLIDLKCILFYTEINSFIESILGYLLIVLGVLLWMRINMRNILKPLEKPFNLIFGTIGSMSIKTLASQIRKSSMIILAIAILMIITSIGGSFTKVLSQNGEDYYKREYLTDIVVSSNISLNYDKANKLFKDISSLEAVKASMVFQGGTTTYVSDSKNNIMYSLGNFKEMEEQELIEAFQGEGKSKIIVSKTFAEKNNIKLGEKIRLASPVYENYEGKIEKIKYDLSLEVIEIDGENITNSYDVMIDLSNTALIDIDTSQLAKIYINTENMNIKEDLKEIKKSYPSIKWATLDEVLEESNNAMNERWKYFKAALILIILTTVLGAVNSIKNNINSKRKEYAVLRCMKFTEKDLRKMLMIQIVVFLLIGQVLGTILGYIGSVILASSDGLRIVTPEYTMVSLNIISSLIISLIYLIPHVRKVSKEKIHEELGREES</sequence>
<feature type="transmembrane region" description="Helical" evidence="6">
    <location>
        <begin position="452"/>
        <end position="471"/>
    </location>
</feature>
<feature type="transmembrane region" description="Helical" evidence="6">
    <location>
        <begin position="319"/>
        <end position="340"/>
    </location>
</feature>
<dbReference type="InterPro" id="IPR038766">
    <property type="entry name" value="Membrane_comp_ABC_pdt"/>
</dbReference>
<dbReference type="GO" id="GO:0005886">
    <property type="term" value="C:plasma membrane"/>
    <property type="evidence" value="ECO:0007669"/>
    <property type="project" value="UniProtKB-SubCell"/>
</dbReference>
<dbReference type="EMBL" id="PVXQ01000016">
    <property type="protein sequence ID" value="PRR82400.1"/>
    <property type="molecule type" value="Genomic_DNA"/>
</dbReference>
<evidence type="ECO:0000256" key="1">
    <source>
        <dbReference type="ARBA" id="ARBA00004651"/>
    </source>
</evidence>
<dbReference type="PANTHER" id="PTHR30287">
    <property type="entry name" value="MEMBRANE COMPONENT OF PREDICTED ABC SUPERFAMILY METABOLITE UPTAKE TRANSPORTER"/>
    <property type="match status" value="1"/>
</dbReference>
<dbReference type="InterPro" id="IPR003838">
    <property type="entry name" value="ABC3_permease_C"/>
</dbReference>
<comment type="caution">
    <text evidence="8">The sequence shown here is derived from an EMBL/GenBank/DDBJ whole genome shotgun (WGS) entry which is preliminary data.</text>
</comment>
<proteinExistence type="predicted"/>
<evidence type="ECO:0000259" key="7">
    <source>
        <dbReference type="Pfam" id="PF02687"/>
    </source>
</evidence>
<feature type="domain" description="ABC3 transporter permease C-terminal" evidence="7">
    <location>
        <begin position="691"/>
        <end position="794"/>
    </location>
</feature>
<organism evidence="8 9">
    <name type="scientific">Clostridium vincentii</name>
    <dbReference type="NCBI Taxonomy" id="52704"/>
    <lineage>
        <taxon>Bacteria</taxon>
        <taxon>Bacillati</taxon>
        <taxon>Bacillota</taxon>
        <taxon>Clostridia</taxon>
        <taxon>Eubacteriales</taxon>
        <taxon>Clostridiaceae</taxon>
        <taxon>Clostridium</taxon>
    </lineage>
</organism>
<feature type="domain" description="ABC3 transporter permease C-terminal" evidence="7">
    <location>
        <begin position="240"/>
        <end position="339"/>
    </location>
</feature>
<evidence type="ECO:0000313" key="9">
    <source>
        <dbReference type="Proteomes" id="UP000239471"/>
    </source>
</evidence>
<evidence type="ECO:0000256" key="2">
    <source>
        <dbReference type="ARBA" id="ARBA00022475"/>
    </source>
</evidence>
<keyword evidence="9" id="KW-1185">Reference proteome</keyword>
<feature type="transmembrane region" description="Helical" evidence="6">
    <location>
        <begin position="21"/>
        <end position="42"/>
    </location>
</feature>
<evidence type="ECO:0000256" key="4">
    <source>
        <dbReference type="ARBA" id="ARBA00022989"/>
    </source>
</evidence>
<keyword evidence="2" id="KW-1003">Cell membrane</keyword>
<feature type="transmembrane region" description="Helical" evidence="6">
    <location>
        <begin position="687"/>
        <end position="707"/>
    </location>
</feature>